<evidence type="ECO:0000313" key="7">
    <source>
        <dbReference type="Proteomes" id="UP000003704"/>
    </source>
</evidence>
<evidence type="ECO:0000256" key="2">
    <source>
        <dbReference type="ARBA" id="ARBA00022741"/>
    </source>
</evidence>
<dbReference type="Proteomes" id="UP000003704">
    <property type="component" value="Unassembled WGS sequence"/>
</dbReference>
<evidence type="ECO:0000256" key="3">
    <source>
        <dbReference type="ARBA" id="ARBA00022840"/>
    </source>
</evidence>
<dbReference type="PANTHER" id="PTHR23407">
    <property type="entry name" value="ATPASE INHIBITOR/5-FORMYLTETRAHYDROFOLATE CYCLO-LIGASE"/>
    <property type="match status" value="1"/>
</dbReference>
<feature type="binding site" evidence="4">
    <location>
        <begin position="17"/>
        <end position="21"/>
    </location>
    <ligand>
        <name>ATP</name>
        <dbReference type="ChEBI" id="CHEBI:30616"/>
    </ligand>
</feature>
<dbReference type="GO" id="GO:0030272">
    <property type="term" value="F:5-formyltetrahydrofolate cyclo-ligase activity"/>
    <property type="evidence" value="ECO:0007669"/>
    <property type="project" value="UniProtKB-EC"/>
</dbReference>
<evidence type="ECO:0000256" key="5">
    <source>
        <dbReference type="RuleBase" id="RU361279"/>
    </source>
</evidence>
<protein>
    <recommendedName>
        <fullName evidence="5">5-formyltetrahydrofolate cyclo-ligase</fullName>
        <ecNumber evidence="5">6.3.3.2</ecNumber>
    </recommendedName>
</protein>
<dbReference type="SUPFAM" id="SSF100950">
    <property type="entry name" value="NagB/RpiA/CoA transferase-like"/>
    <property type="match status" value="1"/>
</dbReference>
<keyword evidence="5" id="KW-0460">Magnesium</keyword>
<dbReference type="EMBL" id="AKGD01000002">
    <property type="protein sequence ID" value="EIT69089.1"/>
    <property type="molecule type" value="Genomic_DNA"/>
</dbReference>
<gene>
    <name evidence="6" type="ORF">WQQ_26710</name>
</gene>
<dbReference type="PATRIC" id="fig|1172194.4.peg.2581"/>
<dbReference type="GO" id="GO:0046872">
    <property type="term" value="F:metal ion binding"/>
    <property type="evidence" value="ECO:0007669"/>
    <property type="project" value="UniProtKB-KW"/>
</dbReference>
<feature type="binding site" evidence="4">
    <location>
        <position position="68"/>
    </location>
    <ligand>
        <name>substrate</name>
    </ligand>
</feature>
<dbReference type="Pfam" id="PF01812">
    <property type="entry name" value="5-FTHF_cyc-lig"/>
    <property type="match status" value="1"/>
</dbReference>
<name>I7ZB52_9GAMM</name>
<keyword evidence="7" id="KW-1185">Reference proteome</keyword>
<dbReference type="Gene3D" id="3.40.50.10420">
    <property type="entry name" value="NagB/RpiA/CoA transferase-like"/>
    <property type="match status" value="1"/>
</dbReference>
<organism evidence="6 7">
    <name type="scientific">Hydrocarboniphaga effusa AP103</name>
    <dbReference type="NCBI Taxonomy" id="1172194"/>
    <lineage>
        <taxon>Bacteria</taxon>
        <taxon>Pseudomonadati</taxon>
        <taxon>Pseudomonadota</taxon>
        <taxon>Gammaproteobacteria</taxon>
        <taxon>Nevskiales</taxon>
        <taxon>Nevskiaceae</taxon>
        <taxon>Hydrocarboniphaga</taxon>
    </lineage>
</organism>
<comment type="similarity">
    <text evidence="1 5">Belongs to the 5-formyltetrahydrofolate cyclo-ligase family.</text>
</comment>
<comment type="cofactor">
    <cofactor evidence="5">
        <name>Mg(2+)</name>
        <dbReference type="ChEBI" id="CHEBI:18420"/>
    </cofactor>
</comment>
<reference evidence="6 7" key="1">
    <citation type="journal article" date="2012" name="J. Bacteriol.">
        <title>Genome Sequence of n-Alkane-Degrading Hydrocarboniphaga effusa Strain AP103T (ATCC BAA-332T).</title>
        <authorList>
            <person name="Chang H.K."/>
            <person name="Zylstra G.J."/>
            <person name="Chae J.C."/>
        </authorList>
    </citation>
    <scope>NUCLEOTIDE SEQUENCE [LARGE SCALE GENOMIC DNA]</scope>
    <source>
        <strain evidence="6 7">AP103</strain>
    </source>
</reference>
<dbReference type="STRING" id="1172194.WQQ_26710"/>
<dbReference type="AlphaFoldDB" id="I7ZB52"/>
<dbReference type="PIRSF" id="PIRSF006806">
    <property type="entry name" value="FTHF_cligase"/>
    <property type="match status" value="1"/>
</dbReference>
<dbReference type="InterPro" id="IPR024185">
    <property type="entry name" value="FTHF_cligase-like_sf"/>
</dbReference>
<comment type="caution">
    <text evidence="6">The sequence shown here is derived from an EMBL/GenBank/DDBJ whole genome shotgun (WGS) entry which is preliminary data.</text>
</comment>
<dbReference type="PANTHER" id="PTHR23407:SF1">
    <property type="entry name" value="5-FORMYLTETRAHYDROFOLATE CYCLO-LIGASE"/>
    <property type="match status" value="1"/>
</dbReference>
<dbReference type="GO" id="GO:0009396">
    <property type="term" value="P:folic acid-containing compound biosynthetic process"/>
    <property type="evidence" value="ECO:0007669"/>
    <property type="project" value="TreeGrafter"/>
</dbReference>
<dbReference type="GO" id="GO:0005524">
    <property type="term" value="F:ATP binding"/>
    <property type="evidence" value="ECO:0007669"/>
    <property type="project" value="UniProtKB-KW"/>
</dbReference>
<dbReference type="InterPro" id="IPR002698">
    <property type="entry name" value="FTHF_cligase"/>
</dbReference>
<feature type="binding site" evidence="4">
    <location>
        <position position="63"/>
    </location>
    <ligand>
        <name>substrate</name>
    </ligand>
</feature>
<dbReference type="GO" id="GO:0035999">
    <property type="term" value="P:tetrahydrofolate interconversion"/>
    <property type="evidence" value="ECO:0007669"/>
    <property type="project" value="TreeGrafter"/>
</dbReference>
<evidence type="ECO:0000313" key="6">
    <source>
        <dbReference type="EMBL" id="EIT69089.1"/>
    </source>
</evidence>
<keyword evidence="5" id="KW-0479">Metal-binding</keyword>
<sequence length="202" mass="23067">MTAQAGVTTSSSQALHKAQLRKTLRKRRATISRRERRRAAQRCADHLMRVIDRSDIRSIALYLAYGSELSTAPLLQKLRRSRCRLLLPSLRGQRMHFVEWKVGQALRANRFGIDEPCGRTRVMPAHIDAIVMPLTGFDAQGRRLGTGGGYYDRTLAALSTRRRPWRIGYAYALQECEPIADDPWDIKLHAVCTERGLRRFHG</sequence>
<evidence type="ECO:0000256" key="1">
    <source>
        <dbReference type="ARBA" id="ARBA00010638"/>
    </source>
</evidence>
<dbReference type="EC" id="6.3.3.2" evidence="5"/>
<dbReference type="NCBIfam" id="TIGR02727">
    <property type="entry name" value="MTHFS_bact"/>
    <property type="match status" value="1"/>
</dbReference>
<keyword evidence="2 4" id="KW-0547">Nucleotide-binding</keyword>
<proteinExistence type="inferred from homology"/>
<dbReference type="InterPro" id="IPR037171">
    <property type="entry name" value="NagB/RpiA_transferase-like"/>
</dbReference>
<evidence type="ECO:0000256" key="4">
    <source>
        <dbReference type="PIRSR" id="PIRSR006806-1"/>
    </source>
</evidence>
<keyword evidence="3 4" id="KW-0067">ATP-binding</keyword>
<accession>I7ZB52</accession>
<comment type="catalytic activity">
    <reaction evidence="5">
        <text>(6S)-5-formyl-5,6,7,8-tetrahydrofolate + ATP = (6R)-5,10-methenyltetrahydrofolate + ADP + phosphate</text>
        <dbReference type="Rhea" id="RHEA:10488"/>
        <dbReference type="ChEBI" id="CHEBI:30616"/>
        <dbReference type="ChEBI" id="CHEBI:43474"/>
        <dbReference type="ChEBI" id="CHEBI:57455"/>
        <dbReference type="ChEBI" id="CHEBI:57457"/>
        <dbReference type="ChEBI" id="CHEBI:456216"/>
        <dbReference type="EC" id="6.3.3.2"/>
    </reaction>
</comment>
<feature type="binding site" evidence="4">
    <location>
        <begin position="143"/>
        <end position="151"/>
    </location>
    <ligand>
        <name>ATP</name>
        <dbReference type="ChEBI" id="CHEBI:30616"/>
    </ligand>
</feature>